<feature type="coiled-coil region" evidence="1">
    <location>
        <begin position="189"/>
        <end position="247"/>
    </location>
</feature>
<dbReference type="RefSeq" id="WP_231012821.1">
    <property type="nucleotide sequence ID" value="NZ_BAAAEW010000016.1"/>
</dbReference>
<dbReference type="PANTHER" id="PTHR41259:SF1">
    <property type="entry name" value="DOUBLE-STRAND BREAK REPAIR RAD50 ATPASE, PUTATIVE-RELATED"/>
    <property type="match status" value="1"/>
</dbReference>
<evidence type="ECO:0000313" key="4">
    <source>
        <dbReference type="Proteomes" id="UP001500279"/>
    </source>
</evidence>
<feature type="coiled-coil region" evidence="1">
    <location>
        <begin position="869"/>
        <end position="1006"/>
    </location>
</feature>
<dbReference type="Proteomes" id="UP001500279">
    <property type="component" value="Unassembled WGS sequence"/>
</dbReference>
<name>A0ABN1K299_9BURK</name>
<dbReference type="Pfam" id="PF13514">
    <property type="entry name" value="AAA_27"/>
    <property type="match status" value="1"/>
</dbReference>
<dbReference type="EMBL" id="BAAAEW010000016">
    <property type="protein sequence ID" value="GAA0752823.1"/>
    <property type="molecule type" value="Genomic_DNA"/>
</dbReference>
<proteinExistence type="predicted"/>
<dbReference type="InterPro" id="IPR038734">
    <property type="entry name" value="YhaN_AAA"/>
</dbReference>
<organism evidence="3 4">
    <name type="scientific">Ideonella azotifigens</name>
    <dbReference type="NCBI Taxonomy" id="513160"/>
    <lineage>
        <taxon>Bacteria</taxon>
        <taxon>Pseudomonadati</taxon>
        <taxon>Pseudomonadota</taxon>
        <taxon>Betaproteobacteria</taxon>
        <taxon>Burkholderiales</taxon>
        <taxon>Sphaerotilaceae</taxon>
        <taxon>Ideonella</taxon>
    </lineage>
</organism>
<dbReference type="PANTHER" id="PTHR41259">
    <property type="entry name" value="DOUBLE-STRAND BREAK REPAIR RAD50 ATPASE, PUTATIVE-RELATED"/>
    <property type="match status" value="1"/>
</dbReference>
<sequence length="1177" mass="126345">MKLRTLFLNAFGPFTATTLDFSGPASLHLLYGPNEAGKSSALRAMGDLRYGIPRLSTDDFVHAHRDMQLAGAFEDSAGQVHTLARRKGLKDTLTPADPATGAALPVAPLSAALQQALTGSVSREVFETMHGLDSARLRKGGEQLIQGKGELGAALFEASTGTAGIQALLATLQADAKQFFSPRSQTAQLNEATRQLDDARRRYKDALTKPDQWKALKRAHDEAGQQLAQVRQQLAQARHRQAELAELRAVAPLLRELDAAQATWDVVAEHRALPETAREQRLAAAQQQAQASAALDEAEETLAAHQQALDALALAPALLAQAASVDRLDADWGAVRRERAQRVQLAAVAEGEAAQLALQASRLLAPQPFDGALDAFFSRLPSAADQAFWQQALDDAQAAAVELQQLRRQRDQAAERLALLQQADDPLPAAAPRQALAAALQRALALGDTDNRAMALTQAAEAAQRALQRALAELDLPDAASLLASRPLPGTEVDAAEAESQALRDQLAVNKATQERVQADLAVQQRRLRGLAAAGELVTAETLRQARAAREADWLAVRNAFIDVAETRPADPAGLPAQFERSQADADRQADLLRAGAQRAAEAAECESRIAEMGEALAQQARLAGELGERQARCSSRWAERLAALALPGLAPAALREWLGQRGAALDAHERWLAAQQQASAFAQQVELASAALAQALAAIEPDHAPATALPALLAQAGACQQALQVRQTAAEHRQQAVTALQAELQRAQAAEAGWAERQARAQLVLDAATRRLHLPDGAPPAAVHARLAELRDWALQYQRHQDHQAQLRQGEATEAAVRAQLTALGEALEEPASDTRGDALDSWWDGLNRRLDEARSAARSQATLLQQKETESRRKARAEQALEAALSQLAQLLAQAGVATEAELPDAEARAMQRREAEARLMSLQAQLARASQRDAATLRLALADGDAVALDVEREELAATIERQEAAEATAINTEHAARTALAAVDTSDEAARAREEMEAALARYRAGVRPWAQLKLAEALLADALRRHREKAQGPVVKLAGDYLRLMTGGRFTRLQVDAEAEPPALRLQPEGGQPIAVTGLSEGTADQLYLALRLAALELQRTPERQMPLVLDDVLMTADDQRAACMLQALARFAAGGQVLVFTHHRHLLEIAAQALPAGSFKVHQLLPAFAQG</sequence>
<feature type="coiled-coil region" evidence="1">
    <location>
        <begin position="396"/>
        <end position="423"/>
    </location>
</feature>
<protein>
    <recommendedName>
        <fullName evidence="2">YhaN AAA domain-containing protein</fullName>
    </recommendedName>
</protein>
<feature type="domain" description="YhaN AAA" evidence="2">
    <location>
        <begin position="1"/>
        <end position="213"/>
    </location>
</feature>
<evidence type="ECO:0000313" key="3">
    <source>
        <dbReference type="EMBL" id="GAA0752823.1"/>
    </source>
</evidence>
<dbReference type="Gene3D" id="3.40.50.300">
    <property type="entry name" value="P-loop containing nucleotide triphosphate hydrolases"/>
    <property type="match status" value="2"/>
</dbReference>
<keyword evidence="4" id="KW-1185">Reference proteome</keyword>
<feature type="coiled-coil region" evidence="1">
    <location>
        <begin position="288"/>
        <end position="315"/>
    </location>
</feature>
<evidence type="ECO:0000259" key="2">
    <source>
        <dbReference type="Pfam" id="PF13514"/>
    </source>
</evidence>
<comment type="caution">
    <text evidence="3">The sequence shown here is derived from an EMBL/GenBank/DDBJ whole genome shotgun (WGS) entry which is preliminary data.</text>
</comment>
<evidence type="ECO:0000256" key="1">
    <source>
        <dbReference type="SAM" id="Coils"/>
    </source>
</evidence>
<accession>A0ABN1K299</accession>
<keyword evidence="1" id="KW-0175">Coiled coil</keyword>
<gene>
    <name evidence="3" type="ORF">GCM10009107_26980</name>
</gene>
<dbReference type="InterPro" id="IPR027417">
    <property type="entry name" value="P-loop_NTPase"/>
</dbReference>
<reference evidence="3 4" key="1">
    <citation type="journal article" date="2019" name="Int. J. Syst. Evol. Microbiol.">
        <title>The Global Catalogue of Microorganisms (GCM) 10K type strain sequencing project: providing services to taxonomists for standard genome sequencing and annotation.</title>
        <authorList>
            <consortium name="The Broad Institute Genomics Platform"/>
            <consortium name="The Broad Institute Genome Sequencing Center for Infectious Disease"/>
            <person name="Wu L."/>
            <person name="Ma J."/>
        </authorList>
    </citation>
    <scope>NUCLEOTIDE SEQUENCE [LARGE SCALE GENOMIC DNA]</scope>
    <source>
        <strain evidence="3 4">JCM 15503</strain>
    </source>
</reference>
<dbReference type="SUPFAM" id="SSF52540">
    <property type="entry name" value="P-loop containing nucleoside triphosphate hydrolases"/>
    <property type="match status" value="1"/>
</dbReference>